<proteinExistence type="predicted"/>
<evidence type="ECO:0000313" key="2">
    <source>
        <dbReference type="Proteomes" id="UP000031518"/>
    </source>
</evidence>
<evidence type="ECO:0000313" key="1">
    <source>
        <dbReference type="EMBL" id="CDM64822.1"/>
    </source>
</evidence>
<gene>
    <name evidence="1" type="ORF">PYK22_00817</name>
</gene>
<accession>A0A0B6WVM2</accession>
<dbReference type="AlphaFoldDB" id="A0A0B6WVM2"/>
<sequence length="36" mass="4384">MRKERVRLEDGRYLIFYSFADEEEKRGGEEERACQS</sequence>
<reference evidence="1 2" key="2">
    <citation type="submission" date="2015-01" db="EMBL/GenBank/DDBJ databases">
        <title>Complete genome sequence of Pyrinomonas methylaliphatogenes type strain K22T.</title>
        <authorList>
            <person name="Lee K.C.Y."/>
            <person name="Power J.F."/>
            <person name="Dunfield P.F."/>
            <person name="Morgan X.C."/>
            <person name="Huttenhower C."/>
            <person name="Stott M.B."/>
        </authorList>
    </citation>
    <scope>NUCLEOTIDE SEQUENCE [LARGE SCALE GENOMIC DNA]</scope>
    <source>
        <strain evidence="1 2">K22</strain>
    </source>
</reference>
<dbReference type="Proteomes" id="UP000031518">
    <property type="component" value="Unassembled WGS sequence"/>
</dbReference>
<name>A0A0B6WVM2_9BACT</name>
<keyword evidence="2" id="KW-1185">Reference proteome</keyword>
<organism evidence="1 2">
    <name type="scientific">Pyrinomonas methylaliphatogenes</name>
    <dbReference type="NCBI Taxonomy" id="454194"/>
    <lineage>
        <taxon>Bacteria</taxon>
        <taxon>Pseudomonadati</taxon>
        <taxon>Acidobacteriota</taxon>
        <taxon>Blastocatellia</taxon>
        <taxon>Blastocatellales</taxon>
        <taxon>Pyrinomonadaceae</taxon>
        <taxon>Pyrinomonas</taxon>
    </lineage>
</organism>
<protein>
    <submittedName>
        <fullName evidence="1">Uncharacterized protein</fullName>
    </submittedName>
</protein>
<reference evidence="1 2" key="1">
    <citation type="submission" date="2013-12" db="EMBL/GenBank/DDBJ databases">
        <authorList>
            <person name="Stott M."/>
        </authorList>
    </citation>
    <scope>NUCLEOTIDE SEQUENCE [LARGE SCALE GENOMIC DNA]</scope>
    <source>
        <strain evidence="1 2">K22</strain>
    </source>
</reference>
<dbReference type="EMBL" id="CBXV010000003">
    <property type="protein sequence ID" value="CDM64822.1"/>
    <property type="molecule type" value="Genomic_DNA"/>
</dbReference>